<dbReference type="KEGG" id="plal:FXN65_15265"/>
<evidence type="ECO:0000313" key="5">
    <source>
        <dbReference type="Proteomes" id="UP000327179"/>
    </source>
</evidence>
<dbReference type="Pfam" id="PF02630">
    <property type="entry name" value="SCO1-SenC"/>
    <property type="match status" value="1"/>
</dbReference>
<keyword evidence="2" id="KW-0479">Metal-binding</keyword>
<name>A0A5J6QNH6_9GAMM</name>
<sequence>MNTRRNMLAGIGGAAALLAGWTAMRGGAGLAQATSAQGAGAIPFPNVTLYTHEGRKVRFYDDLIHGKVVTFNMMYTQCEGKCPTMTANLRQLQGLLGDRVGRSVFMHSITLQPLLDTPDVLKAYVEEHHIGPGWAFLTGAPEDIDAIRFSLGFYDIDPEVDRNLASHTGLVRMGNDNYQRWTMAPALTGTQHILATLNHVDREWDAVS</sequence>
<dbReference type="Proteomes" id="UP000327179">
    <property type="component" value="Chromosome"/>
</dbReference>
<keyword evidence="5" id="KW-1185">Reference proteome</keyword>
<keyword evidence="3" id="KW-1015">Disulfide bond</keyword>
<evidence type="ECO:0000256" key="3">
    <source>
        <dbReference type="PIRSR" id="PIRSR603782-2"/>
    </source>
</evidence>
<dbReference type="CDD" id="cd02968">
    <property type="entry name" value="SCO"/>
    <property type="match status" value="1"/>
</dbReference>
<reference evidence="4 5" key="1">
    <citation type="submission" date="2019-08" db="EMBL/GenBank/DDBJ databases">
        <title>Whole-genome Sequencing of e-waste polymer degrading bacterium Pseudomonas sp. strain PE08.</title>
        <authorList>
            <person name="Kirdat K."/>
            <person name="Debbarma P."/>
            <person name="Narawade N."/>
            <person name="Suyal D."/>
            <person name="Thorat V."/>
            <person name="Shouche Y."/>
            <person name="Goel R."/>
            <person name="Yadav A."/>
        </authorList>
    </citation>
    <scope>NUCLEOTIDE SEQUENCE [LARGE SCALE GENOMIC DNA]</scope>
    <source>
        <strain evidence="4 5">PE08</strain>
    </source>
</reference>
<evidence type="ECO:0000256" key="1">
    <source>
        <dbReference type="ARBA" id="ARBA00010996"/>
    </source>
</evidence>
<dbReference type="AlphaFoldDB" id="A0A5J6QNH6"/>
<feature type="binding site" evidence="2">
    <location>
        <position position="82"/>
    </location>
    <ligand>
        <name>Cu cation</name>
        <dbReference type="ChEBI" id="CHEBI:23378"/>
    </ligand>
</feature>
<dbReference type="SUPFAM" id="SSF52833">
    <property type="entry name" value="Thioredoxin-like"/>
    <property type="match status" value="1"/>
</dbReference>
<dbReference type="GO" id="GO:0046872">
    <property type="term" value="F:metal ion binding"/>
    <property type="evidence" value="ECO:0007669"/>
    <property type="project" value="UniProtKB-KW"/>
</dbReference>
<dbReference type="PANTHER" id="PTHR12151:SF25">
    <property type="entry name" value="LINALOOL DEHYDRATASE_ISOMERASE DOMAIN-CONTAINING PROTEIN"/>
    <property type="match status" value="1"/>
</dbReference>
<feature type="disulfide bond" description="Redox-active" evidence="3">
    <location>
        <begin position="78"/>
        <end position="82"/>
    </location>
</feature>
<organism evidence="4 5">
    <name type="scientific">Metapseudomonas lalkuanensis</name>
    <dbReference type="NCBI Taxonomy" id="2604832"/>
    <lineage>
        <taxon>Bacteria</taxon>
        <taxon>Pseudomonadati</taxon>
        <taxon>Pseudomonadota</taxon>
        <taxon>Gammaproteobacteria</taxon>
        <taxon>Pseudomonadales</taxon>
        <taxon>Pseudomonadaceae</taxon>
        <taxon>Metapseudomonas</taxon>
    </lineage>
</organism>
<dbReference type="InterPro" id="IPR003782">
    <property type="entry name" value="SCO1/SenC"/>
</dbReference>
<comment type="similarity">
    <text evidence="1">Belongs to the SCO1/2 family.</text>
</comment>
<evidence type="ECO:0000256" key="2">
    <source>
        <dbReference type="PIRSR" id="PIRSR603782-1"/>
    </source>
</evidence>
<keyword evidence="2" id="KW-0186">Copper</keyword>
<dbReference type="RefSeq" id="WP_151133992.1">
    <property type="nucleotide sequence ID" value="NZ_CP043311.1"/>
</dbReference>
<dbReference type="PANTHER" id="PTHR12151">
    <property type="entry name" value="ELECTRON TRANSPORT PROTIN SCO1/SENC FAMILY MEMBER"/>
    <property type="match status" value="1"/>
</dbReference>
<gene>
    <name evidence="4" type="ORF">FXN65_15265</name>
</gene>
<accession>A0A5J6QNH6</accession>
<dbReference type="EMBL" id="CP043311">
    <property type="protein sequence ID" value="QEY63345.1"/>
    <property type="molecule type" value="Genomic_DNA"/>
</dbReference>
<dbReference type="Gene3D" id="3.40.30.10">
    <property type="entry name" value="Glutaredoxin"/>
    <property type="match status" value="1"/>
</dbReference>
<dbReference type="InterPro" id="IPR036249">
    <property type="entry name" value="Thioredoxin-like_sf"/>
</dbReference>
<proteinExistence type="inferred from homology"/>
<dbReference type="InterPro" id="IPR006311">
    <property type="entry name" value="TAT_signal"/>
</dbReference>
<evidence type="ECO:0000313" key="4">
    <source>
        <dbReference type="EMBL" id="QEY63345.1"/>
    </source>
</evidence>
<feature type="binding site" evidence="2">
    <location>
        <position position="78"/>
    </location>
    <ligand>
        <name>Cu cation</name>
        <dbReference type="ChEBI" id="CHEBI:23378"/>
    </ligand>
</feature>
<dbReference type="PROSITE" id="PS51318">
    <property type="entry name" value="TAT"/>
    <property type="match status" value="1"/>
</dbReference>
<protein>
    <submittedName>
        <fullName evidence="4">SCO family protein</fullName>
    </submittedName>
</protein>